<keyword evidence="1" id="KW-1185">Reference proteome</keyword>
<accession>A0A914CSR4</accession>
<reference evidence="2" key="1">
    <citation type="submission" date="2022-11" db="UniProtKB">
        <authorList>
            <consortium name="WormBaseParasite"/>
        </authorList>
    </citation>
    <scope>IDENTIFICATION</scope>
</reference>
<name>A0A914CSR4_9BILA</name>
<evidence type="ECO:0000313" key="2">
    <source>
        <dbReference type="WBParaSite" id="ACRNAN_scaffold13832.g30078.t1"/>
    </source>
</evidence>
<dbReference type="CDD" id="cd09917">
    <property type="entry name" value="F-box_SF"/>
    <property type="match status" value="1"/>
</dbReference>
<sequence length="321" mass="38004">MNVTRLHNYTQQKLDEYLIMENSLSTNQAFNNGAPNIKANNPSLYEIFRALFQFLDGNEVQKSQLVCRTWNSFITTHTNVLPLLSTPYVRLVRGEFCFETDKSKTHEQESSKNAEHTFKLKVFLQKLNSTNHIIEHLKISNDSFYTEVNQNIGTYLSIFEDQKEDLNRLKALKLKVLNLHAEFKLQEDLLSTHECFCRHSEMFTQELQVFLIRLDEILKLFDVIHLKLNIPNIPYLIHYFWGNLYSEALNYEFQGANNLNIIQAFQWHKQISIIWNYTTDVGTRNLIEWMSSPNWTKDQATKHMVFKNSYYVSNFMETYIE</sequence>
<proteinExistence type="predicted"/>
<protein>
    <submittedName>
        <fullName evidence="2">F-box domain-containing protein</fullName>
    </submittedName>
</protein>
<dbReference type="WBParaSite" id="ACRNAN_scaffold13832.g30078.t1">
    <property type="protein sequence ID" value="ACRNAN_scaffold13832.g30078.t1"/>
    <property type="gene ID" value="ACRNAN_scaffold13832.g30078"/>
</dbReference>
<organism evidence="1 2">
    <name type="scientific">Acrobeloides nanus</name>
    <dbReference type="NCBI Taxonomy" id="290746"/>
    <lineage>
        <taxon>Eukaryota</taxon>
        <taxon>Metazoa</taxon>
        <taxon>Ecdysozoa</taxon>
        <taxon>Nematoda</taxon>
        <taxon>Chromadorea</taxon>
        <taxon>Rhabditida</taxon>
        <taxon>Tylenchina</taxon>
        <taxon>Cephalobomorpha</taxon>
        <taxon>Cephaloboidea</taxon>
        <taxon>Cephalobidae</taxon>
        <taxon>Acrobeloides</taxon>
    </lineage>
</organism>
<evidence type="ECO:0000313" key="1">
    <source>
        <dbReference type="Proteomes" id="UP000887540"/>
    </source>
</evidence>
<dbReference type="AlphaFoldDB" id="A0A914CSR4"/>
<dbReference type="Proteomes" id="UP000887540">
    <property type="component" value="Unplaced"/>
</dbReference>